<organism evidence="1 2">
    <name type="scientific">Brevundimonas variabilis</name>
    <dbReference type="NCBI Taxonomy" id="74312"/>
    <lineage>
        <taxon>Bacteria</taxon>
        <taxon>Pseudomonadati</taxon>
        <taxon>Pseudomonadota</taxon>
        <taxon>Alphaproteobacteria</taxon>
        <taxon>Caulobacterales</taxon>
        <taxon>Caulobacteraceae</taxon>
        <taxon>Brevundimonas</taxon>
    </lineage>
</organism>
<keyword evidence="1" id="KW-0808">Transferase</keyword>
<dbReference type="Proteomes" id="UP000545037">
    <property type="component" value="Unassembled WGS sequence"/>
</dbReference>
<name>A0A7W9CJ12_9CAUL</name>
<dbReference type="SUPFAM" id="SSF53756">
    <property type="entry name" value="UDP-Glycosyltransferase/glycogen phosphorylase"/>
    <property type="match status" value="1"/>
</dbReference>
<dbReference type="AlphaFoldDB" id="A0A7W9CJ12"/>
<gene>
    <name evidence="1" type="ORF">GGR13_001902</name>
</gene>
<dbReference type="Pfam" id="PF13692">
    <property type="entry name" value="Glyco_trans_1_4"/>
    <property type="match status" value="1"/>
</dbReference>
<accession>A0A7W9CJ12</accession>
<keyword evidence="2" id="KW-1185">Reference proteome</keyword>
<sequence>MADNSVPATGLKTKENIRAYIHVFHGKDIDRYRKDFLAGLEPDESPYGFHLADNCAFSTEFSRDYDGGLKIIQRALVRVFGFDVFHAFFNRDRVRSADVVWTMTEGEAFAVAALMALGIVPRRPILGNIVWLANNWKANSRFRRTVYTYLSRYISVMTVHSASCLPIVEAAFPRMRSQLFYFGVNTAVFPVSSPVIEKHEGPIIIFAAGNDPTRDWETLLAAFGNDPRFRLVMICWWLSDDRASRYDNLTLIRSPAMADFLQCYREADVVAVPMVANMYSGITVALEAVALGKPVLATFTGGLPTYFGPDEILYVPEGDPEAMRKALCDTTPESRAAQAARAQERFVERDFSTEGMVAQYVAVTRQILGPNSEFR</sequence>
<proteinExistence type="predicted"/>
<dbReference type="PANTHER" id="PTHR12526">
    <property type="entry name" value="GLYCOSYLTRANSFERASE"/>
    <property type="match status" value="1"/>
</dbReference>
<dbReference type="GO" id="GO:0016757">
    <property type="term" value="F:glycosyltransferase activity"/>
    <property type="evidence" value="ECO:0007669"/>
    <property type="project" value="TreeGrafter"/>
</dbReference>
<evidence type="ECO:0000313" key="2">
    <source>
        <dbReference type="Proteomes" id="UP000545037"/>
    </source>
</evidence>
<dbReference type="EMBL" id="JACHOR010000003">
    <property type="protein sequence ID" value="MBB5746298.1"/>
    <property type="molecule type" value="Genomic_DNA"/>
</dbReference>
<protein>
    <submittedName>
        <fullName evidence="1">Glycosyltransferase involved in cell wall biosynthesis</fullName>
    </submittedName>
</protein>
<dbReference type="Gene3D" id="3.40.50.2000">
    <property type="entry name" value="Glycogen Phosphorylase B"/>
    <property type="match status" value="2"/>
</dbReference>
<evidence type="ECO:0000313" key="1">
    <source>
        <dbReference type="EMBL" id="MBB5746298.1"/>
    </source>
</evidence>
<reference evidence="1 2" key="1">
    <citation type="submission" date="2020-08" db="EMBL/GenBank/DDBJ databases">
        <title>Genomic Encyclopedia of Type Strains, Phase IV (KMG-IV): sequencing the most valuable type-strain genomes for metagenomic binning, comparative biology and taxonomic classification.</title>
        <authorList>
            <person name="Goeker M."/>
        </authorList>
    </citation>
    <scope>NUCLEOTIDE SEQUENCE [LARGE SCALE GENOMIC DNA]</scope>
    <source>
        <strain evidence="1 2">DSM 4737</strain>
    </source>
</reference>
<comment type="caution">
    <text evidence="1">The sequence shown here is derived from an EMBL/GenBank/DDBJ whole genome shotgun (WGS) entry which is preliminary data.</text>
</comment>
<dbReference type="PANTHER" id="PTHR12526:SF636">
    <property type="entry name" value="BLL3647 PROTEIN"/>
    <property type="match status" value="1"/>
</dbReference>
<dbReference type="RefSeq" id="WP_183213282.1">
    <property type="nucleotide sequence ID" value="NZ_JACHOR010000003.1"/>
</dbReference>